<dbReference type="FunFam" id="1.10.10.10:FF:000038">
    <property type="entry name" value="Glycine cleavage system transcriptional activator"/>
    <property type="match status" value="1"/>
</dbReference>
<dbReference type="Gene3D" id="3.40.190.10">
    <property type="entry name" value="Periplasmic binding protein-like II"/>
    <property type="match status" value="2"/>
</dbReference>
<protein>
    <submittedName>
        <fullName evidence="6">Transcriptional regulator GcvA</fullName>
    </submittedName>
</protein>
<keyword evidence="2" id="KW-0805">Transcription regulation</keyword>
<dbReference type="PRINTS" id="PR00039">
    <property type="entry name" value="HTHLYSR"/>
</dbReference>
<gene>
    <name evidence="6" type="primary">gcvA</name>
    <name evidence="6" type="ORF">HH303_06990</name>
</gene>
<evidence type="ECO:0000313" key="6">
    <source>
        <dbReference type="EMBL" id="NMM44216.1"/>
    </source>
</evidence>
<organism evidence="6 7">
    <name type="scientific">Pacificispira spongiicola</name>
    <dbReference type="NCBI Taxonomy" id="2729598"/>
    <lineage>
        <taxon>Bacteria</taxon>
        <taxon>Pseudomonadati</taxon>
        <taxon>Pseudomonadota</taxon>
        <taxon>Alphaproteobacteria</taxon>
        <taxon>Rhodospirillales</taxon>
        <taxon>Rhodospirillaceae</taxon>
        <taxon>Pacificispira</taxon>
    </lineage>
</organism>
<dbReference type="PANTHER" id="PTHR30537:SF74">
    <property type="entry name" value="HTH-TYPE TRANSCRIPTIONAL REGULATOR TRPI"/>
    <property type="match status" value="1"/>
</dbReference>
<name>A0A7Y0DZ27_9PROT</name>
<dbReference type="Pfam" id="PF00126">
    <property type="entry name" value="HTH_1"/>
    <property type="match status" value="1"/>
</dbReference>
<keyword evidence="7" id="KW-1185">Reference proteome</keyword>
<sequence length="315" mass="35179">MVSETNESIARRRRLPSLSALRAFEAAARYGSFRAAADELNVTHSAISHQVKALEEHLGVPLFSRGSRAVRLTEEGRILFPILREAFDGIVAGTDMLRRRQNAGPLTIQIYVTLAVKWLLPRLHEFSAAYPEVQIALATSYTDWDFVRGEVDAAILLVEHKTTDLDYTPLGKAHLFPVCAPKLLESGPALKKPEDLHHHRLLHVYPAKHDWPDWLAAAGVTDLSPDSSSGARFDSYLLALEEAASGGGVSLATQVLVADDMEKGRLIAPFDVKVPNRAPWYFVCPRERRNEPRIVKFRTWLLDTLKDMPPGKNFD</sequence>
<evidence type="ECO:0000256" key="2">
    <source>
        <dbReference type="ARBA" id="ARBA00023015"/>
    </source>
</evidence>
<dbReference type="Pfam" id="PF03466">
    <property type="entry name" value="LysR_substrate"/>
    <property type="match status" value="1"/>
</dbReference>
<evidence type="ECO:0000313" key="7">
    <source>
        <dbReference type="Proteomes" id="UP000539372"/>
    </source>
</evidence>
<dbReference type="GO" id="GO:0006351">
    <property type="term" value="P:DNA-templated transcription"/>
    <property type="evidence" value="ECO:0007669"/>
    <property type="project" value="TreeGrafter"/>
</dbReference>
<dbReference type="InterPro" id="IPR058163">
    <property type="entry name" value="LysR-type_TF_proteobact-type"/>
</dbReference>
<evidence type="ECO:0000256" key="4">
    <source>
        <dbReference type="ARBA" id="ARBA00023163"/>
    </source>
</evidence>
<dbReference type="AlphaFoldDB" id="A0A7Y0DZ27"/>
<dbReference type="InterPro" id="IPR036390">
    <property type="entry name" value="WH_DNA-bd_sf"/>
</dbReference>
<dbReference type="PROSITE" id="PS50931">
    <property type="entry name" value="HTH_LYSR"/>
    <property type="match status" value="1"/>
</dbReference>
<dbReference type="Gene3D" id="1.10.10.10">
    <property type="entry name" value="Winged helix-like DNA-binding domain superfamily/Winged helix DNA-binding domain"/>
    <property type="match status" value="1"/>
</dbReference>
<dbReference type="CDD" id="cd08432">
    <property type="entry name" value="PBP2_GcdR_TrpI_HvrB_AmpR_like"/>
    <property type="match status" value="1"/>
</dbReference>
<dbReference type="GO" id="GO:0043565">
    <property type="term" value="F:sequence-specific DNA binding"/>
    <property type="evidence" value="ECO:0007669"/>
    <property type="project" value="TreeGrafter"/>
</dbReference>
<evidence type="ECO:0000256" key="3">
    <source>
        <dbReference type="ARBA" id="ARBA00023125"/>
    </source>
</evidence>
<keyword evidence="3" id="KW-0238">DNA-binding</keyword>
<dbReference type="EMBL" id="JABBNT010000002">
    <property type="protein sequence ID" value="NMM44216.1"/>
    <property type="molecule type" value="Genomic_DNA"/>
</dbReference>
<dbReference type="GO" id="GO:0003700">
    <property type="term" value="F:DNA-binding transcription factor activity"/>
    <property type="evidence" value="ECO:0007669"/>
    <property type="project" value="InterPro"/>
</dbReference>
<comment type="similarity">
    <text evidence="1">Belongs to the LysR transcriptional regulatory family.</text>
</comment>
<dbReference type="Proteomes" id="UP000539372">
    <property type="component" value="Unassembled WGS sequence"/>
</dbReference>
<dbReference type="FunFam" id="3.40.190.10:FF:000017">
    <property type="entry name" value="Glycine cleavage system transcriptional activator"/>
    <property type="match status" value="1"/>
</dbReference>
<evidence type="ECO:0000259" key="5">
    <source>
        <dbReference type="PROSITE" id="PS50931"/>
    </source>
</evidence>
<dbReference type="InterPro" id="IPR005119">
    <property type="entry name" value="LysR_subst-bd"/>
</dbReference>
<feature type="domain" description="HTH lysR-type" evidence="5">
    <location>
        <begin position="16"/>
        <end position="73"/>
    </location>
</feature>
<evidence type="ECO:0000256" key="1">
    <source>
        <dbReference type="ARBA" id="ARBA00009437"/>
    </source>
</evidence>
<dbReference type="InterPro" id="IPR036388">
    <property type="entry name" value="WH-like_DNA-bd_sf"/>
</dbReference>
<comment type="caution">
    <text evidence="6">The sequence shown here is derived from an EMBL/GenBank/DDBJ whole genome shotgun (WGS) entry which is preliminary data.</text>
</comment>
<dbReference type="SUPFAM" id="SSF53850">
    <property type="entry name" value="Periplasmic binding protein-like II"/>
    <property type="match status" value="1"/>
</dbReference>
<dbReference type="PANTHER" id="PTHR30537">
    <property type="entry name" value="HTH-TYPE TRANSCRIPTIONAL REGULATOR"/>
    <property type="match status" value="1"/>
</dbReference>
<dbReference type="SUPFAM" id="SSF46785">
    <property type="entry name" value="Winged helix' DNA-binding domain"/>
    <property type="match status" value="1"/>
</dbReference>
<dbReference type="RefSeq" id="WP_169624515.1">
    <property type="nucleotide sequence ID" value="NZ_JABBNT010000002.1"/>
</dbReference>
<accession>A0A7Y0DZ27</accession>
<keyword evidence="4" id="KW-0804">Transcription</keyword>
<proteinExistence type="inferred from homology"/>
<reference evidence="6 7" key="1">
    <citation type="submission" date="2020-04" db="EMBL/GenBank/DDBJ databases">
        <title>Rhodospirillaceae bacterium KN72 isolated from deep sea.</title>
        <authorList>
            <person name="Zhang D.-C."/>
        </authorList>
    </citation>
    <scope>NUCLEOTIDE SEQUENCE [LARGE SCALE GENOMIC DNA]</scope>
    <source>
        <strain evidence="6 7">KN72</strain>
    </source>
</reference>
<dbReference type="NCBIfam" id="NF008352">
    <property type="entry name" value="PRK11139.1"/>
    <property type="match status" value="1"/>
</dbReference>
<dbReference type="InterPro" id="IPR000847">
    <property type="entry name" value="LysR_HTH_N"/>
</dbReference>